<evidence type="ECO:0008006" key="4">
    <source>
        <dbReference type="Google" id="ProtNLM"/>
    </source>
</evidence>
<dbReference type="EMBL" id="FOGW01000017">
    <property type="protein sequence ID" value="SER97249.1"/>
    <property type="molecule type" value="Genomic_DNA"/>
</dbReference>
<dbReference type="Gene3D" id="3.30.1490.300">
    <property type="match status" value="1"/>
</dbReference>
<accession>A0A1H9TK31</accession>
<keyword evidence="1" id="KW-0812">Transmembrane</keyword>
<evidence type="ECO:0000256" key="1">
    <source>
        <dbReference type="SAM" id="Phobius"/>
    </source>
</evidence>
<dbReference type="Proteomes" id="UP000182471">
    <property type="component" value="Unassembled WGS sequence"/>
</dbReference>
<dbReference type="AlphaFoldDB" id="A0A1H9TK31"/>
<protein>
    <recommendedName>
        <fullName evidence="4">Type IV pilus assembly protein PilM</fullName>
    </recommendedName>
</protein>
<organism evidence="2 3">
    <name type="scientific">Lachnobacterium bovis</name>
    <dbReference type="NCBI Taxonomy" id="140626"/>
    <lineage>
        <taxon>Bacteria</taxon>
        <taxon>Bacillati</taxon>
        <taxon>Bacillota</taxon>
        <taxon>Clostridia</taxon>
        <taxon>Lachnospirales</taxon>
        <taxon>Lachnospiraceae</taxon>
        <taxon>Lachnobacterium</taxon>
    </lineage>
</organism>
<evidence type="ECO:0000313" key="2">
    <source>
        <dbReference type="EMBL" id="SER97249.1"/>
    </source>
</evidence>
<sequence>MKKKMLCFEIGNQIAKIYFVTIKKRKSIIDAFMMFDTPKDVVYDGNICDAQKFIDLFENKLEIIRKDITAKIYDKSIKEVISQNKKLTIADLNELGYKTVGMLVHSTKIIAKREKIQSSLKVRNKKVKDQILSEFPINKKIFYVFIDEQNEKQTFKERRLKEKTYILTAVPKKIMDGAKKTSDLLGMEFTGLNVVENVYDDSFARKYKNITIVDIGMSKTVFFDVKRGRIINKKVIMYGANEAINSLIKNKVFEEDEVSEIIAKMEKRDCFNHGTDGEYEEEYKDSVVRRLHFLFEEIKDNVLKTDIMTRRKKVVYVTGIASHMSGLELFLQRFLETEVKMLDEGTIYVEEDKLIEQYRKVEKHNDNKTGIILNSNRFAKMFLTACVVFAICVIGIPTVEKIKYKNKLSDLKASYKERILADNVKNAEWKEIQTEFEKNIKNTDKIIKLDVTTKNVVAIIQTSSQEDALKIVKNIEGGKIKQIKVRQLVKDSKSNNWFLSIEGTL</sequence>
<proteinExistence type="predicted"/>
<name>A0A1H9TK31_9FIRM</name>
<dbReference type="Gene3D" id="3.30.420.40">
    <property type="match status" value="2"/>
</dbReference>
<keyword evidence="1" id="KW-0472">Membrane</keyword>
<dbReference type="RefSeq" id="WP_027422509.1">
    <property type="nucleotide sequence ID" value="NZ_FOGW01000017.1"/>
</dbReference>
<feature type="transmembrane region" description="Helical" evidence="1">
    <location>
        <begin position="378"/>
        <end position="399"/>
    </location>
</feature>
<reference evidence="3" key="1">
    <citation type="submission" date="2016-10" db="EMBL/GenBank/DDBJ databases">
        <authorList>
            <person name="Varghese N."/>
            <person name="Submissions S."/>
        </authorList>
    </citation>
    <scope>NUCLEOTIDE SEQUENCE [LARGE SCALE GENOMIC DNA]</scope>
    <source>
        <strain evidence="3">S1b</strain>
    </source>
</reference>
<evidence type="ECO:0000313" key="3">
    <source>
        <dbReference type="Proteomes" id="UP000182471"/>
    </source>
</evidence>
<gene>
    <name evidence="2" type="ORF">SAMN02910429_01666</name>
</gene>
<dbReference type="OrthoDB" id="92589at2"/>
<keyword evidence="1" id="KW-1133">Transmembrane helix</keyword>
<keyword evidence="3" id="KW-1185">Reference proteome</keyword>